<dbReference type="PROSITE" id="PS50956">
    <property type="entry name" value="HTH_ASNC_2"/>
    <property type="match status" value="1"/>
</dbReference>
<dbReference type="Pfam" id="PF13404">
    <property type="entry name" value="HTH_AsnC-type"/>
    <property type="match status" value="1"/>
</dbReference>
<dbReference type="AlphaFoldDB" id="A0A1G2R1I2"/>
<dbReference type="Proteomes" id="UP000176901">
    <property type="component" value="Unassembled WGS sequence"/>
</dbReference>
<keyword evidence="3" id="KW-0804">Transcription</keyword>
<dbReference type="PRINTS" id="PR00033">
    <property type="entry name" value="HTHASNC"/>
</dbReference>
<evidence type="ECO:0000259" key="4">
    <source>
        <dbReference type="PROSITE" id="PS50956"/>
    </source>
</evidence>
<dbReference type="GO" id="GO:0005829">
    <property type="term" value="C:cytosol"/>
    <property type="evidence" value="ECO:0007669"/>
    <property type="project" value="TreeGrafter"/>
</dbReference>
<dbReference type="Pfam" id="PF01037">
    <property type="entry name" value="AsnC_trans_reg"/>
    <property type="match status" value="1"/>
</dbReference>
<dbReference type="InterPro" id="IPR019888">
    <property type="entry name" value="Tscrpt_reg_AsnC-like"/>
</dbReference>
<dbReference type="SUPFAM" id="SSF54909">
    <property type="entry name" value="Dimeric alpha+beta barrel"/>
    <property type="match status" value="1"/>
</dbReference>
<dbReference type="Gene3D" id="1.10.10.10">
    <property type="entry name" value="Winged helix-like DNA-binding domain superfamily/Winged helix DNA-binding domain"/>
    <property type="match status" value="1"/>
</dbReference>
<organism evidence="5 6">
    <name type="scientific">Candidatus Wildermuthbacteria bacterium RIFCSPHIGHO2_02_FULL_47_12</name>
    <dbReference type="NCBI Taxonomy" id="1802451"/>
    <lineage>
        <taxon>Bacteria</taxon>
        <taxon>Candidatus Wildermuthiibacteriota</taxon>
    </lineage>
</organism>
<name>A0A1G2R1I2_9BACT</name>
<feature type="domain" description="HTH asnC-type" evidence="4">
    <location>
        <begin position="141"/>
        <end position="237"/>
    </location>
</feature>
<reference evidence="5 6" key="1">
    <citation type="journal article" date="2016" name="Nat. Commun.">
        <title>Thousands of microbial genomes shed light on interconnected biogeochemical processes in an aquifer system.</title>
        <authorList>
            <person name="Anantharaman K."/>
            <person name="Brown C.T."/>
            <person name="Hug L.A."/>
            <person name="Sharon I."/>
            <person name="Castelle C.J."/>
            <person name="Probst A.J."/>
            <person name="Thomas B.C."/>
            <person name="Singh A."/>
            <person name="Wilkins M.J."/>
            <person name="Karaoz U."/>
            <person name="Brodie E.L."/>
            <person name="Williams K.H."/>
            <person name="Hubbard S.S."/>
            <person name="Banfield J.F."/>
        </authorList>
    </citation>
    <scope>NUCLEOTIDE SEQUENCE [LARGE SCALE GENOMIC DNA]</scope>
</reference>
<evidence type="ECO:0000313" key="5">
    <source>
        <dbReference type="EMBL" id="OHA66690.1"/>
    </source>
</evidence>
<dbReference type="InterPro" id="IPR011008">
    <property type="entry name" value="Dimeric_a/b-barrel"/>
</dbReference>
<comment type="caution">
    <text evidence="5">The sequence shown here is derived from an EMBL/GenBank/DDBJ whole genome shotgun (WGS) entry which is preliminary data.</text>
</comment>
<gene>
    <name evidence="5" type="ORF">A3C82_00500</name>
</gene>
<accession>A0A1G2R1I2</accession>
<dbReference type="InterPro" id="IPR000485">
    <property type="entry name" value="AsnC-type_HTH_dom"/>
</dbReference>
<evidence type="ECO:0000313" key="6">
    <source>
        <dbReference type="Proteomes" id="UP000176901"/>
    </source>
</evidence>
<dbReference type="InterPro" id="IPR019887">
    <property type="entry name" value="Tscrpt_reg_AsnC/Lrp_C"/>
</dbReference>
<dbReference type="SUPFAM" id="SSF46785">
    <property type="entry name" value="Winged helix' DNA-binding domain"/>
    <property type="match status" value="1"/>
</dbReference>
<keyword evidence="1" id="KW-0805">Transcription regulation</keyword>
<dbReference type="InterPro" id="IPR029057">
    <property type="entry name" value="PRTase-like"/>
</dbReference>
<dbReference type="GO" id="GO:0043565">
    <property type="term" value="F:sequence-specific DNA binding"/>
    <property type="evidence" value="ECO:0007669"/>
    <property type="project" value="InterPro"/>
</dbReference>
<keyword evidence="2" id="KW-0238">DNA-binding</keyword>
<dbReference type="EMBL" id="MHTW01000027">
    <property type="protein sequence ID" value="OHA66690.1"/>
    <property type="molecule type" value="Genomic_DNA"/>
</dbReference>
<protein>
    <recommendedName>
        <fullName evidence="4">HTH asnC-type domain-containing protein</fullName>
    </recommendedName>
</protein>
<dbReference type="Gene3D" id="3.30.70.920">
    <property type="match status" value="1"/>
</dbReference>
<dbReference type="SUPFAM" id="SSF53271">
    <property type="entry name" value="PRTase-like"/>
    <property type="match status" value="1"/>
</dbReference>
<dbReference type="GO" id="GO:0043200">
    <property type="term" value="P:response to amino acid"/>
    <property type="evidence" value="ECO:0007669"/>
    <property type="project" value="TreeGrafter"/>
</dbReference>
<dbReference type="PANTHER" id="PTHR30154">
    <property type="entry name" value="LEUCINE-RESPONSIVE REGULATORY PROTEIN"/>
    <property type="match status" value="1"/>
</dbReference>
<evidence type="ECO:0000256" key="1">
    <source>
        <dbReference type="ARBA" id="ARBA00023015"/>
    </source>
</evidence>
<proteinExistence type="predicted"/>
<sequence length="284" mass="31827">MKNLLDLEPIQKFIKTVGKDVEKYLGEDLSCIVYLRPDGTFYGVALYEWLRRKKSNLTLATMEDDGKGLDEAKVKGRKVLIVDNDIITGKGYKRSMEAMRGLKERLQIKDIKFAALMDRVGLADFSVGEYSSGVLWQLERVDAVDLKIIQYLSQDGRASFADIGKGVKLSSVAVKNRVDKLMKEGILAVQGELNINRFYTISACLFIEAAPKTVQSIIEKLRARPEVYHIARRSGKHNLVLSILAQNIEGIEDFVDKEVRLISGVHTVEVVVGELPVVPKTFIP</sequence>
<evidence type="ECO:0000256" key="2">
    <source>
        <dbReference type="ARBA" id="ARBA00023125"/>
    </source>
</evidence>
<dbReference type="SMART" id="SM00344">
    <property type="entry name" value="HTH_ASNC"/>
    <property type="match status" value="1"/>
</dbReference>
<evidence type="ECO:0000256" key="3">
    <source>
        <dbReference type="ARBA" id="ARBA00023163"/>
    </source>
</evidence>
<dbReference type="InterPro" id="IPR036388">
    <property type="entry name" value="WH-like_DNA-bd_sf"/>
</dbReference>
<dbReference type="PANTHER" id="PTHR30154:SF34">
    <property type="entry name" value="TRANSCRIPTIONAL REGULATOR AZLB"/>
    <property type="match status" value="1"/>
</dbReference>
<dbReference type="InterPro" id="IPR036390">
    <property type="entry name" value="WH_DNA-bd_sf"/>
</dbReference>
<dbReference type="STRING" id="1802451.A3C82_00500"/>